<protein>
    <submittedName>
        <fullName evidence="1">Uncharacterized protein</fullName>
    </submittedName>
</protein>
<evidence type="ECO:0000313" key="1">
    <source>
        <dbReference type="EMBL" id="ODN43751.1"/>
    </source>
</evidence>
<comment type="caution">
    <text evidence="1">The sequence shown here is derived from an EMBL/GenBank/DDBJ whole genome shotgun (WGS) entry which is preliminary data.</text>
</comment>
<reference evidence="1 2" key="1">
    <citation type="submission" date="2016-08" db="EMBL/GenBank/DDBJ databases">
        <title>Draft genome sequence of Candidatus Piscirickettsia litoralis, from seawater.</title>
        <authorList>
            <person name="Wan X."/>
            <person name="Lee A.J."/>
            <person name="Hou S."/>
            <person name="Donachie S.P."/>
        </authorList>
    </citation>
    <scope>NUCLEOTIDE SEQUENCE [LARGE SCALE GENOMIC DNA]</scope>
    <source>
        <strain evidence="1 2">Y2</strain>
    </source>
</reference>
<name>A0ABX3A4G3_9GAMM</name>
<sequence length="59" mass="7235">MGNFIKNWQYDKEIYIFVDQSYHSISHHELNFHLINIKVDNFNNSSILEAYHYLKKVQF</sequence>
<gene>
    <name evidence="1" type="ORF">BGC07_13660</name>
</gene>
<keyword evidence="2" id="KW-1185">Reference proteome</keyword>
<proteinExistence type="predicted"/>
<dbReference type="EMBL" id="MDTU01000001">
    <property type="protein sequence ID" value="ODN43751.1"/>
    <property type="molecule type" value="Genomic_DNA"/>
</dbReference>
<evidence type="ECO:0000313" key="2">
    <source>
        <dbReference type="Proteomes" id="UP000094329"/>
    </source>
</evidence>
<organism evidence="1 2">
    <name type="scientific">Piscirickettsia litoralis</name>
    <dbReference type="NCBI Taxonomy" id="1891921"/>
    <lineage>
        <taxon>Bacteria</taxon>
        <taxon>Pseudomonadati</taxon>
        <taxon>Pseudomonadota</taxon>
        <taxon>Gammaproteobacteria</taxon>
        <taxon>Thiotrichales</taxon>
        <taxon>Piscirickettsiaceae</taxon>
        <taxon>Piscirickettsia</taxon>
    </lineage>
</organism>
<accession>A0ABX3A4G3</accession>
<dbReference type="Proteomes" id="UP000094329">
    <property type="component" value="Unassembled WGS sequence"/>
</dbReference>